<evidence type="ECO:0008006" key="7">
    <source>
        <dbReference type="Google" id="ProtNLM"/>
    </source>
</evidence>
<proteinExistence type="inferred from homology"/>
<dbReference type="InterPro" id="IPR000740">
    <property type="entry name" value="GrpE"/>
</dbReference>
<dbReference type="AlphaFoldDB" id="A0AAE1EXA0"/>
<dbReference type="GO" id="GO:0030150">
    <property type="term" value="P:protein import into mitochondrial matrix"/>
    <property type="evidence" value="ECO:0007669"/>
    <property type="project" value="TreeGrafter"/>
</dbReference>
<comment type="similarity">
    <text evidence="1 3">Belongs to the GrpE family.</text>
</comment>
<reference evidence="5" key="1">
    <citation type="submission" date="2023-10" db="EMBL/GenBank/DDBJ databases">
        <title>Genome assemblies of two species of porcelain crab, Petrolisthes cinctipes and Petrolisthes manimaculis (Anomura: Porcellanidae).</title>
        <authorList>
            <person name="Angst P."/>
        </authorList>
    </citation>
    <scope>NUCLEOTIDE SEQUENCE</scope>
    <source>
        <strain evidence="5">PB745_01</strain>
        <tissue evidence="5">Gill</tissue>
    </source>
</reference>
<dbReference type="GO" id="GO:0000774">
    <property type="term" value="F:adenyl-nucleotide exchange factor activity"/>
    <property type="evidence" value="ECO:0007669"/>
    <property type="project" value="InterPro"/>
</dbReference>
<keyword evidence="2" id="KW-0143">Chaperone</keyword>
<feature type="coiled-coil region" evidence="4">
    <location>
        <begin position="42"/>
        <end position="91"/>
    </location>
</feature>
<dbReference type="PRINTS" id="PR00773">
    <property type="entry name" value="GRPEPROTEIN"/>
</dbReference>
<sequence>MLTRIFTRHSSILRSTLARGWTYRSCQQNAAQDKKTTPDNEVSEAEKELNDKIAVLTKENNDLLEKVSDFQDKYQRTLADRENVRKRLEKQILDAKQFGIQGFCKDLLEVSDVFRKAIESVPDDKINEGNNNNRDLKSLYEGVVMTETQLLTVFRRHGLEQVVPKEGDKFDPSLQEAMFELSAPDKTPGTVAHIIRLGWTLHSRCIRSAQVGVVKS</sequence>
<dbReference type="GO" id="GO:0001405">
    <property type="term" value="C:PAM complex, Tim23 associated import motor"/>
    <property type="evidence" value="ECO:0007669"/>
    <property type="project" value="TreeGrafter"/>
</dbReference>
<dbReference type="GO" id="GO:0042803">
    <property type="term" value="F:protein homodimerization activity"/>
    <property type="evidence" value="ECO:0007669"/>
    <property type="project" value="InterPro"/>
</dbReference>
<dbReference type="PANTHER" id="PTHR21237">
    <property type="entry name" value="GRPE PROTEIN"/>
    <property type="match status" value="1"/>
</dbReference>
<organism evidence="5 6">
    <name type="scientific">Petrolisthes cinctipes</name>
    <name type="common">Flat porcelain crab</name>
    <dbReference type="NCBI Taxonomy" id="88211"/>
    <lineage>
        <taxon>Eukaryota</taxon>
        <taxon>Metazoa</taxon>
        <taxon>Ecdysozoa</taxon>
        <taxon>Arthropoda</taxon>
        <taxon>Crustacea</taxon>
        <taxon>Multicrustacea</taxon>
        <taxon>Malacostraca</taxon>
        <taxon>Eumalacostraca</taxon>
        <taxon>Eucarida</taxon>
        <taxon>Decapoda</taxon>
        <taxon>Pleocyemata</taxon>
        <taxon>Anomura</taxon>
        <taxon>Galatheoidea</taxon>
        <taxon>Porcellanidae</taxon>
        <taxon>Petrolisthes</taxon>
    </lineage>
</organism>
<comment type="caution">
    <text evidence="5">The sequence shown here is derived from an EMBL/GenBank/DDBJ whole genome shotgun (WGS) entry which is preliminary data.</text>
</comment>
<dbReference type="InterPro" id="IPR013805">
    <property type="entry name" value="GrpE_CC"/>
</dbReference>
<dbReference type="PANTHER" id="PTHR21237:SF23">
    <property type="entry name" value="GRPE PROTEIN HOMOLOG, MITOCHONDRIAL"/>
    <property type="match status" value="1"/>
</dbReference>
<evidence type="ECO:0000256" key="2">
    <source>
        <dbReference type="ARBA" id="ARBA00023186"/>
    </source>
</evidence>
<dbReference type="GO" id="GO:0051087">
    <property type="term" value="F:protein-folding chaperone binding"/>
    <property type="evidence" value="ECO:0007669"/>
    <property type="project" value="InterPro"/>
</dbReference>
<dbReference type="SUPFAM" id="SSF51064">
    <property type="entry name" value="Head domain of nucleotide exchange factor GrpE"/>
    <property type="match status" value="1"/>
</dbReference>
<gene>
    <name evidence="5" type="ORF">Pcinc_030856</name>
</gene>
<dbReference type="SUPFAM" id="SSF58014">
    <property type="entry name" value="Coiled-coil domain of nucleotide exchange factor GrpE"/>
    <property type="match status" value="1"/>
</dbReference>
<keyword evidence="4" id="KW-0175">Coiled coil</keyword>
<evidence type="ECO:0000313" key="5">
    <source>
        <dbReference type="EMBL" id="KAK3863369.1"/>
    </source>
</evidence>
<evidence type="ECO:0000256" key="4">
    <source>
        <dbReference type="SAM" id="Coils"/>
    </source>
</evidence>
<protein>
    <recommendedName>
        <fullName evidence="7">GrpE protein homolog</fullName>
    </recommendedName>
</protein>
<dbReference type="InterPro" id="IPR009012">
    <property type="entry name" value="GrpE_head"/>
</dbReference>
<dbReference type="HAMAP" id="MF_01151">
    <property type="entry name" value="GrpE"/>
    <property type="match status" value="1"/>
</dbReference>
<keyword evidence="6" id="KW-1185">Reference proteome</keyword>
<accession>A0AAE1EXA0</accession>
<evidence type="ECO:0000313" key="6">
    <source>
        <dbReference type="Proteomes" id="UP001286313"/>
    </source>
</evidence>
<dbReference type="GO" id="GO:0051082">
    <property type="term" value="F:unfolded protein binding"/>
    <property type="evidence" value="ECO:0007669"/>
    <property type="project" value="TreeGrafter"/>
</dbReference>
<evidence type="ECO:0000256" key="3">
    <source>
        <dbReference type="RuleBase" id="RU004478"/>
    </source>
</evidence>
<dbReference type="Proteomes" id="UP001286313">
    <property type="component" value="Unassembled WGS sequence"/>
</dbReference>
<evidence type="ECO:0000256" key="1">
    <source>
        <dbReference type="ARBA" id="ARBA00009054"/>
    </source>
</evidence>
<dbReference type="Gene3D" id="2.30.22.10">
    <property type="entry name" value="Head domain of nucleotide exchange factor GrpE"/>
    <property type="match status" value="1"/>
</dbReference>
<dbReference type="EMBL" id="JAWQEG010004029">
    <property type="protein sequence ID" value="KAK3863369.1"/>
    <property type="molecule type" value="Genomic_DNA"/>
</dbReference>
<dbReference type="Gene3D" id="3.90.20.20">
    <property type="match status" value="1"/>
</dbReference>
<dbReference type="CDD" id="cd00446">
    <property type="entry name" value="GrpE"/>
    <property type="match status" value="1"/>
</dbReference>
<dbReference type="GO" id="GO:0006457">
    <property type="term" value="P:protein folding"/>
    <property type="evidence" value="ECO:0007669"/>
    <property type="project" value="InterPro"/>
</dbReference>
<name>A0AAE1EXA0_PETCI</name>
<dbReference type="Pfam" id="PF01025">
    <property type="entry name" value="GrpE"/>
    <property type="match status" value="1"/>
</dbReference>